<dbReference type="Proteomes" id="UP001430455">
    <property type="component" value="Unassembled WGS sequence"/>
</dbReference>
<gene>
    <name evidence="2" type="ORF">EGH23_10620</name>
</gene>
<proteinExistence type="predicted"/>
<evidence type="ECO:0000313" key="3">
    <source>
        <dbReference type="Proteomes" id="UP001430455"/>
    </source>
</evidence>
<feature type="compositionally biased region" description="Acidic residues" evidence="1">
    <location>
        <begin position="75"/>
        <end position="109"/>
    </location>
</feature>
<comment type="caution">
    <text evidence="2">The sequence shown here is derived from an EMBL/GenBank/DDBJ whole genome shotgun (WGS) entry which is preliminary data.</text>
</comment>
<evidence type="ECO:0000256" key="1">
    <source>
        <dbReference type="SAM" id="MobiDB-lite"/>
    </source>
</evidence>
<sequence>MSDDALASAVDTREILSSLDYEELFEGTKLEGIEQEDGDITEAVGRRLGELAGRKLGELLGGYLGAMLIGQLLEGSDDGEETAEDEETAGDEESAEESDDETDSDDGEE</sequence>
<organism evidence="2 3">
    <name type="scientific">Haloarcula nitratireducens</name>
    <dbReference type="NCBI Taxonomy" id="2487749"/>
    <lineage>
        <taxon>Archaea</taxon>
        <taxon>Methanobacteriati</taxon>
        <taxon>Methanobacteriota</taxon>
        <taxon>Stenosarchaea group</taxon>
        <taxon>Halobacteria</taxon>
        <taxon>Halobacteriales</taxon>
        <taxon>Haloarculaceae</taxon>
        <taxon>Haloarcula</taxon>
    </lineage>
</organism>
<accession>A0AAW4PBR6</accession>
<evidence type="ECO:0000313" key="2">
    <source>
        <dbReference type="EMBL" id="MBX0295335.1"/>
    </source>
</evidence>
<protein>
    <submittedName>
        <fullName evidence="2">Uncharacterized protein</fullName>
    </submittedName>
</protein>
<feature type="region of interest" description="Disordered" evidence="1">
    <location>
        <begin position="74"/>
        <end position="109"/>
    </location>
</feature>
<name>A0AAW4PBR6_9EURY</name>
<keyword evidence="3" id="KW-1185">Reference proteome</keyword>
<dbReference type="EMBL" id="RKLT01000003">
    <property type="protein sequence ID" value="MBX0295335.1"/>
    <property type="molecule type" value="Genomic_DNA"/>
</dbReference>
<dbReference type="RefSeq" id="WP_220579984.1">
    <property type="nucleotide sequence ID" value="NZ_RKLT01000003.1"/>
</dbReference>
<dbReference type="AlphaFoldDB" id="A0AAW4PBR6"/>
<reference evidence="2 3" key="1">
    <citation type="submission" date="2021-06" db="EMBL/GenBank/DDBJ databases">
        <title>Halomicroarcula sp. a new haloarchaeum isolated from saline soil.</title>
        <authorList>
            <person name="Duran-Viseras A."/>
            <person name="Sanchez-Porro C."/>
            <person name="Ventosa A."/>
        </authorList>
    </citation>
    <scope>NUCLEOTIDE SEQUENCE [LARGE SCALE GENOMIC DNA]</scope>
    <source>
        <strain evidence="2 3">F27</strain>
    </source>
</reference>